<name>A0ACD3AF10_9AGAR</name>
<evidence type="ECO:0000313" key="2">
    <source>
        <dbReference type="Proteomes" id="UP000308600"/>
    </source>
</evidence>
<protein>
    <submittedName>
        <fullName evidence="1">Uncharacterized protein</fullName>
    </submittedName>
</protein>
<evidence type="ECO:0000313" key="1">
    <source>
        <dbReference type="EMBL" id="TFK64478.1"/>
    </source>
</evidence>
<accession>A0ACD3AF10</accession>
<dbReference type="Proteomes" id="UP000308600">
    <property type="component" value="Unassembled WGS sequence"/>
</dbReference>
<keyword evidence="2" id="KW-1185">Reference proteome</keyword>
<organism evidence="1 2">
    <name type="scientific">Pluteus cervinus</name>
    <dbReference type="NCBI Taxonomy" id="181527"/>
    <lineage>
        <taxon>Eukaryota</taxon>
        <taxon>Fungi</taxon>
        <taxon>Dikarya</taxon>
        <taxon>Basidiomycota</taxon>
        <taxon>Agaricomycotina</taxon>
        <taxon>Agaricomycetes</taxon>
        <taxon>Agaricomycetidae</taxon>
        <taxon>Agaricales</taxon>
        <taxon>Pluteineae</taxon>
        <taxon>Pluteaceae</taxon>
        <taxon>Pluteus</taxon>
    </lineage>
</organism>
<dbReference type="EMBL" id="ML208473">
    <property type="protein sequence ID" value="TFK64478.1"/>
    <property type="molecule type" value="Genomic_DNA"/>
</dbReference>
<reference evidence="1 2" key="1">
    <citation type="journal article" date="2019" name="Nat. Ecol. Evol.">
        <title>Megaphylogeny resolves global patterns of mushroom evolution.</title>
        <authorList>
            <person name="Varga T."/>
            <person name="Krizsan K."/>
            <person name="Foldi C."/>
            <person name="Dima B."/>
            <person name="Sanchez-Garcia M."/>
            <person name="Sanchez-Ramirez S."/>
            <person name="Szollosi G.J."/>
            <person name="Szarkandi J.G."/>
            <person name="Papp V."/>
            <person name="Albert L."/>
            <person name="Andreopoulos W."/>
            <person name="Angelini C."/>
            <person name="Antonin V."/>
            <person name="Barry K.W."/>
            <person name="Bougher N.L."/>
            <person name="Buchanan P."/>
            <person name="Buyck B."/>
            <person name="Bense V."/>
            <person name="Catcheside P."/>
            <person name="Chovatia M."/>
            <person name="Cooper J."/>
            <person name="Damon W."/>
            <person name="Desjardin D."/>
            <person name="Finy P."/>
            <person name="Geml J."/>
            <person name="Haridas S."/>
            <person name="Hughes K."/>
            <person name="Justo A."/>
            <person name="Karasinski D."/>
            <person name="Kautmanova I."/>
            <person name="Kiss B."/>
            <person name="Kocsube S."/>
            <person name="Kotiranta H."/>
            <person name="LaButti K.M."/>
            <person name="Lechner B.E."/>
            <person name="Liimatainen K."/>
            <person name="Lipzen A."/>
            <person name="Lukacs Z."/>
            <person name="Mihaltcheva S."/>
            <person name="Morgado L.N."/>
            <person name="Niskanen T."/>
            <person name="Noordeloos M.E."/>
            <person name="Ohm R.A."/>
            <person name="Ortiz-Santana B."/>
            <person name="Ovrebo C."/>
            <person name="Racz N."/>
            <person name="Riley R."/>
            <person name="Savchenko A."/>
            <person name="Shiryaev A."/>
            <person name="Soop K."/>
            <person name="Spirin V."/>
            <person name="Szebenyi C."/>
            <person name="Tomsovsky M."/>
            <person name="Tulloss R.E."/>
            <person name="Uehling J."/>
            <person name="Grigoriev I.V."/>
            <person name="Vagvolgyi C."/>
            <person name="Papp T."/>
            <person name="Martin F.M."/>
            <person name="Miettinen O."/>
            <person name="Hibbett D.S."/>
            <person name="Nagy L.G."/>
        </authorList>
    </citation>
    <scope>NUCLEOTIDE SEQUENCE [LARGE SCALE GENOMIC DNA]</scope>
    <source>
        <strain evidence="1 2">NL-1719</strain>
    </source>
</reference>
<gene>
    <name evidence="1" type="ORF">BDN72DRAFT_901537</name>
</gene>
<proteinExistence type="predicted"/>
<sequence>MSNKPSRHSPAPSSPASPHVSKLPKFLTKNRDRSKSLSDPSGGGGSTSSLVSSASTSPEIPNTPAPKQKKGSKFLGIGKDRDREDKGRRTSDIHYQAHHHQREESALGPHSIGGGTAAPSPAEINEAPVIVEPSSPSTLSIPRPRNARSSAERPLSTASDINAISNHSSLYSSTSSSTSSSAPKFGERLTGWLSSTFTGTPSSDLSIQNILAQAATSPNKTKANPFHGLAKHGRTAMRYILDSDATPDKCPDPIWILGVQHPGWEPNQYQQQLHQLQLQQLQYQQFQVHQPQPPPLPPSSFSHGSLSRRRGSGGSPSLRSSMSSSASTRSDLASSQTSLSASTTTAMPGGLSGSGMGTLTRGSAPPSAYPLSPSASAPGASSSSTSLSLSITSASAPMSPSSSVGSPTSSSAGKDPSANWPPIFYADFTTKIWLTYRSQFPPIRDTSLGDLPDDPMDERLKAGVPGSVVSTPVAKRGPFSWGGGEKGWTSDSGWGCMLRTGQSLLANTLVYVHLGREWRRPPYPIQTADYATYVQIVSWFLDTPSPEAPFSVHRMALAGKELGKDVGQWFGPSTAAGAIQRLVNAFPECGLGVALAVDGTLYQSDVYAASHGTTNLVRSTRRHGKSFWGHKPVLLLLGIRLGLDGVNPIYYSTIKTIYTFPQSVGIAGGRPSSSYYFVGSQADNLFYLDPHHARPSVPLRPAPQVNHSAGAGSNVPVIQQVASMVPIVQQVQQQNGGGSGSLSSSQGHSQSPSQYSHSQSGHYNSSAGHGGGQTQSQYNTMRSKREGTPESDREWGRTSIGKGRPPSSLSNSASSSASPSASYRRSPSPPSNSPPNVYSIHQSLALHHQQHPSASASGSSGSSSSHHYSQSYPSASAPGSGSGSGVGASSGPSAYTQPQPQPQPHQPTPQHYRSTTSPSSIRTGASSTFSYHAPLSPSPLQKEFSTGSTTTGESVAESFVTGTDGTSDSGVGVGGHAVNVQISGVDEASGSSATSATAEEGDSQAPNTEEDDLDVKDLVVNPKSEKEESSGSSHHHDQDASTGGLPASPPPPETASLPPPPAPSPLDELTDHYINAYSSAELKTFHCDKVRKMPLSGLDPSMLIGFLVKDEADWQDLRRRVAELPRQIFSIQEEPPSWPSDSDDNMGLESICEPDDDDEDLLGDDSRDDSLSGDDGDDAELLASEADAAPRRKAKHGRQATEMERSVSSGSGHGVEVLDDDEEEGDDAEEDEDGSEQFFDTQSGSASTSSHGHEDQYQQQSSQQHGRKGSMTDGDTEEDPLDPITPGPGSKFAIGPAPTSTRGSQVLIQVQRSESEGGVGGEAVKVGYEEGNDDIEDDWVDPSCPTPSSPSPTVPSEKEKTKGKERDRERGKEKEKELPRPPLLNAPPPPPMKKSKSGASTGSTGKKKKSSGSKSGGGKSSSSSQIPVPVPMVKHSSRQSSRHQPQPQEHYPFPSEGDGDAEWEKDGEGWEGVRSTGSVGGYSTGAPGSGIGMVNGKRMHTAKARDGGRTQSGGVKGILPDEDAQGRLSAAAADRE</sequence>